<dbReference type="KEGG" id="ovi:T265_07401"/>
<dbReference type="GeneID" id="20321580"/>
<accession>A0A074ZD01</accession>
<organism evidence="1 2">
    <name type="scientific">Opisthorchis viverrini</name>
    <name type="common">Southeast Asian liver fluke</name>
    <dbReference type="NCBI Taxonomy" id="6198"/>
    <lineage>
        <taxon>Eukaryota</taxon>
        <taxon>Metazoa</taxon>
        <taxon>Spiralia</taxon>
        <taxon>Lophotrochozoa</taxon>
        <taxon>Platyhelminthes</taxon>
        <taxon>Trematoda</taxon>
        <taxon>Digenea</taxon>
        <taxon>Opisthorchiida</taxon>
        <taxon>Opisthorchiata</taxon>
        <taxon>Opisthorchiidae</taxon>
        <taxon>Opisthorchis</taxon>
    </lineage>
</organism>
<name>A0A074ZD01_OPIVI</name>
<protein>
    <submittedName>
        <fullName evidence="1">Uncharacterized protein</fullName>
    </submittedName>
</protein>
<gene>
    <name evidence="1" type="ORF">T265_07401</name>
</gene>
<dbReference type="EMBL" id="KL596788">
    <property type="protein sequence ID" value="KER25063.1"/>
    <property type="molecule type" value="Genomic_DNA"/>
</dbReference>
<dbReference type="AlphaFoldDB" id="A0A074ZD01"/>
<dbReference type="Proteomes" id="UP000054324">
    <property type="component" value="Unassembled WGS sequence"/>
</dbReference>
<dbReference type="RefSeq" id="XP_009171175.1">
    <property type="nucleotide sequence ID" value="XM_009172911.1"/>
</dbReference>
<dbReference type="CTD" id="20321580"/>
<evidence type="ECO:0000313" key="1">
    <source>
        <dbReference type="EMBL" id="KER25063.1"/>
    </source>
</evidence>
<evidence type="ECO:0000313" key="2">
    <source>
        <dbReference type="Proteomes" id="UP000054324"/>
    </source>
</evidence>
<sequence length="85" mass="9689">MKPDYRALIERVQFVVGTKPHEPSNPSAFLCPTQSADYDMRFPIVKRNSTRRFALTSEGLQFVVVSARKSAVLYEIMTQPEPKNT</sequence>
<reference evidence="1 2" key="1">
    <citation type="submission" date="2013-11" db="EMBL/GenBank/DDBJ databases">
        <title>Opisthorchis viverrini - life in the bile duct.</title>
        <authorList>
            <person name="Young N.D."/>
            <person name="Nagarajan N."/>
            <person name="Lin S.J."/>
            <person name="Korhonen P.K."/>
            <person name="Jex A.R."/>
            <person name="Hall R.S."/>
            <person name="Safavi-Hemami H."/>
            <person name="Kaewkong W."/>
            <person name="Bertrand D."/>
            <person name="Gao S."/>
            <person name="Seet Q."/>
            <person name="Wongkham S."/>
            <person name="Teh B.T."/>
            <person name="Wongkham C."/>
            <person name="Intapan P.M."/>
            <person name="Maleewong W."/>
            <person name="Yang X."/>
            <person name="Hu M."/>
            <person name="Wang Z."/>
            <person name="Hofmann A."/>
            <person name="Sternberg P.W."/>
            <person name="Tan P."/>
            <person name="Wang J."/>
            <person name="Gasser R.B."/>
        </authorList>
    </citation>
    <scope>NUCLEOTIDE SEQUENCE [LARGE SCALE GENOMIC DNA]</scope>
</reference>
<proteinExistence type="predicted"/>
<keyword evidence="2" id="KW-1185">Reference proteome</keyword>